<accession>A0A8X6GDT9</accession>
<keyword evidence="3" id="KW-1185">Reference proteome</keyword>
<evidence type="ECO:0000313" key="3">
    <source>
        <dbReference type="Proteomes" id="UP000887116"/>
    </source>
</evidence>
<organism evidence="2 3">
    <name type="scientific">Trichonephila clavata</name>
    <name type="common">Joro spider</name>
    <name type="synonym">Nephila clavata</name>
    <dbReference type="NCBI Taxonomy" id="2740835"/>
    <lineage>
        <taxon>Eukaryota</taxon>
        <taxon>Metazoa</taxon>
        <taxon>Ecdysozoa</taxon>
        <taxon>Arthropoda</taxon>
        <taxon>Chelicerata</taxon>
        <taxon>Arachnida</taxon>
        <taxon>Araneae</taxon>
        <taxon>Araneomorphae</taxon>
        <taxon>Entelegynae</taxon>
        <taxon>Araneoidea</taxon>
        <taxon>Nephilidae</taxon>
        <taxon>Trichonephila</taxon>
    </lineage>
</organism>
<evidence type="ECO:0000256" key="1">
    <source>
        <dbReference type="SAM" id="MobiDB-lite"/>
    </source>
</evidence>
<name>A0A8X6GDT9_TRICU</name>
<feature type="compositionally biased region" description="Polar residues" evidence="1">
    <location>
        <begin position="45"/>
        <end position="54"/>
    </location>
</feature>
<sequence length="111" mass="12306">MHQSKSLEFKTRSGAVGFKREIADRLPRPKGSASSNTGYELVNPFSETLTTVPRQQPKAHRHAKQHSLELSESSTRRFNLHYSDQDSPISAGAEFGASCSNIMNNKTLSTK</sequence>
<feature type="region of interest" description="Disordered" evidence="1">
    <location>
        <begin position="20"/>
        <end position="72"/>
    </location>
</feature>
<reference evidence="2" key="1">
    <citation type="submission" date="2020-07" db="EMBL/GenBank/DDBJ databases">
        <title>Multicomponent nature underlies the extraordinary mechanical properties of spider dragline silk.</title>
        <authorList>
            <person name="Kono N."/>
            <person name="Nakamura H."/>
            <person name="Mori M."/>
            <person name="Yoshida Y."/>
            <person name="Ohtoshi R."/>
            <person name="Malay A.D."/>
            <person name="Moran D.A.P."/>
            <person name="Tomita M."/>
            <person name="Numata K."/>
            <person name="Arakawa K."/>
        </authorList>
    </citation>
    <scope>NUCLEOTIDE SEQUENCE</scope>
</reference>
<evidence type="ECO:0000313" key="2">
    <source>
        <dbReference type="EMBL" id="GFR01124.1"/>
    </source>
</evidence>
<dbReference type="EMBL" id="BMAO01025201">
    <property type="protein sequence ID" value="GFR01124.1"/>
    <property type="molecule type" value="Genomic_DNA"/>
</dbReference>
<protein>
    <submittedName>
        <fullName evidence="2">Uncharacterized protein</fullName>
    </submittedName>
</protein>
<dbReference type="AlphaFoldDB" id="A0A8X6GDT9"/>
<dbReference type="Proteomes" id="UP000887116">
    <property type="component" value="Unassembled WGS sequence"/>
</dbReference>
<gene>
    <name evidence="2" type="ORF">TNCT_387641</name>
</gene>
<comment type="caution">
    <text evidence="2">The sequence shown here is derived from an EMBL/GenBank/DDBJ whole genome shotgun (WGS) entry which is preliminary data.</text>
</comment>
<proteinExistence type="predicted"/>